<evidence type="ECO:0000259" key="2">
    <source>
        <dbReference type="Pfam" id="PF12697"/>
    </source>
</evidence>
<sequence length="500" mass="52766">MMRNLISTFALLSAVASRCSAQDAFPAAASRTNTFNASYGALNPDQALDIIKAANLSDAQTEAVLVAVNFERSNWAGSSAQLDLFYRDIPANTSGSNSSVPAVAGTPLKVEQRTNTSLYTLPPGVALSRILFTTETLNGTIVPASAFVLWPWQGRRSKSAASNNETGGLPVVGWAHGTSGWSAECGPSHIRNLWYQYSAPFTLALQGYVVVAPDYAGLGVDRDAEGNFIAHQYGANPAHGNDLVFAVDAAREAWSARLGRSKFVLVGHSQGGGAAWGAAERLAHHPVEGYVGTVAASPSVSIADVAKLAADNPLIGGGLAKLATGLSSVFPDFELGDWLSDEGVRTTVALQKLQGCQSVGLEIHANPGLARDGWADTYYLDAFDRLTRVGGKEFAGPMLVLQGSADPSVPAVLTTAAVNQTCAALPGSKLQYTVLEGVGHVPVLFAGQQIWLDWIADRFDGVEITEGCTFETPTAELEVEAYQADIGYTLQYALYSYETA</sequence>
<feature type="chain" id="PRO_5004085094" evidence="1">
    <location>
        <begin position="22"/>
        <end position="500"/>
    </location>
</feature>
<gene>
    <name evidence="3" type="ORF">UCREL1_10316</name>
</gene>
<dbReference type="OrthoDB" id="5382058at2759"/>
<evidence type="ECO:0000313" key="3">
    <source>
        <dbReference type="EMBL" id="EMR62746.1"/>
    </source>
</evidence>
<dbReference type="SUPFAM" id="SSF53474">
    <property type="entry name" value="alpha/beta-Hydrolases"/>
    <property type="match status" value="1"/>
</dbReference>
<dbReference type="Pfam" id="PF12697">
    <property type="entry name" value="Abhydrolase_6"/>
    <property type="match status" value="1"/>
</dbReference>
<reference evidence="4" key="1">
    <citation type="journal article" date="2013" name="Genome Announc.">
        <title>Draft genome sequence of the grapevine dieback fungus Eutypa lata UCR-EL1.</title>
        <authorList>
            <person name="Blanco-Ulate B."/>
            <person name="Rolshausen P.E."/>
            <person name="Cantu D."/>
        </authorList>
    </citation>
    <scope>NUCLEOTIDE SEQUENCE [LARGE SCALE GENOMIC DNA]</scope>
    <source>
        <strain evidence="4">UCR-EL1</strain>
    </source>
</reference>
<keyword evidence="4" id="KW-1185">Reference proteome</keyword>
<dbReference type="OMA" id="LQYHFQV"/>
<evidence type="ECO:0000313" key="4">
    <source>
        <dbReference type="Proteomes" id="UP000012174"/>
    </source>
</evidence>
<proteinExistence type="predicted"/>
<dbReference type="EMBL" id="KB707386">
    <property type="protein sequence ID" value="EMR62746.1"/>
    <property type="molecule type" value="Genomic_DNA"/>
</dbReference>
<dbReference type="HOGENOM" id="CLU_029538_1_1_1"/>
<dbReference type="AlphaFoldDB" id="M7SYU2"/>
<dbReference type="STRING" id="1287681.M7SYU2"/>
<feature type="domain" description="AB hydrolase-1" evidence="2">
    <location>
        <begin position="192"/>
        <end position="444"/>
    </location>
</feature>
<accession>M7SYU2</accession>
<name>M7SYU2_EUTLA</name>
<dbReference type="InterPro" id="IPR000073">
    <property type="entry name" value="AB_hydrolase_1"/>
</dbReference>
<dbReference type="Gene3D" id="3.40.50.1820">
    <property type="entry name" value="alpha/beta hydrolase"/>
    <property type="match status" value="2"/>
</dbReference>
<keyword evidence="1" id="KW-0732">Signal</keyword>
<dbReference type="GO" id="GO:0016042">
    <property type="term" value="P:lipid catabolic process"/>
    <property type="evidence" value="ECO:0007669"/>
    <property type="project" value="InterPro"/>
</dbReference>
<dbReference type="GO" id="GO:0004806">
    <property type="term" value="F:triacylglycerol lipase activity"/>
    <property type="evidence" value="ECO:0007669"/>
    <property type="project" value="InterPro"/>
</dbReference>
<dbReference type="PANTHER" id="PTHR34853">
    <property type="match status" value="1"/>
</dbReference>
<evidence type="ECO:0000256" key="1">
    <source>
        <dbReference type="SAM" id="SignalP"/>
    </source>
</evidence>
<feature type="signal peptide" evidence="1">
    <location>
        <begin position="1"/>
        <end position="21"/>
    </location>
</feature>
<dbReference type="InterPro" id="IPR029058">
    <property type="entry name" value="AB_hydrolase_fold"/>
</dbReference>
<protein>
    <submittedName>
        <fullName evidence="3">Putative secretory protein</fullName>
    </submittedName>
</protein>
<dbReference type="KEGG" id="ela:UCREL1_10316"/>
<dbReference type="eggNOG" id="ENOG502SHFS">
    <property type="taxonomic scope" value="Eukaryota"/>
</dbReference>
<organism evidence="3 4">
    <name type="scientific">Eutypa lata (strain UCR-EL1)</name>
    <name type="common">Grapevine dieback disease fungus</name>
    <name type="synonym">Eutypa armeniacae</name>
    <dbReference type="NCBI Taxonomy" id="1287681"/>
    <lineage>
        <taxon>Eukaryota</taxon>
        <taxon>Fungi</taxon>
        <taxon>Dikarya</taxon>
        <taxon>Ascomycota</taxon>
        <taxon>Pezizomycotina</taxon>
        <taxon>Sordariomycetes</taxon>
        <taxon>Xylariomycetidae</taxon>
        <taxon>Xylariales</taxon>
        <taxon>Diatrypaceae</taxon>
        <taxon>Eutypa</taxon>
    </lineage>
</organism>
<dbReference type="PANTHER" id="PTHR34853:SF1">
    <property type="entry name" value="LIPASE 5"/>
    <property type="match status" value="1"/>
</dbReference>
<dbReference type="Proteomes" id="UP000012174">
    <property type="component" value="Unassembled WGS sequence"/>
</dbReference>
<dbReference type="InterPro" id="IPR005152">
    <property type="entry name" value="Lipase_secreted"/>
</dbReference>